<evidence type="ECO:0000256" key="3">
    <source>
        <dbReference type="PROSITE-ProRule" id="PRU00169"/>
    </source>
</evidence>
<protein>
    <recommendedName>
        <fullName evidence="1">diguanylate cyclase</fullName>
        <ecNumber evidence="1">2.7.7.65</ecNumber>
    </recommendedName>
</protein>
<dbReference type="SUPFAM" id="SSF55073">
    <property type="entry name" value="Nucleotide cyclase"/>
    <property type="match status" value="1"/>
</dbReference>
<dbReference type="RefSeq" id="WP_114402373.1">
    <property type="nucleotide sequence ID" value="NZ_QPGB01000002.1"/>
</dbReference>
<dbReference type="CDD" id="cd17574">
    <property type="entry name" value="REC_OmpR"/>
    <property type="match status" value="1"/>
</dbReference>
<dbReference type="Proteomes" id="UP000252357">
    <property type="component" value="Unassembled WGS sequence"/>
</dbReference>
<feature type="modified residue" description="4-aspartylphosphate" evidence="3">
    <location>
        <position position="52"/>
    </location>
</feature>
<dbReference type="InterPro" id="IPR029787">
    <property type="entry name" value="Nucleotide_cyclase"/>
</dbReference>
<accession>A0A368L3Y5</accession>
<feature type="domain" description="GGDEF" evidence="6">
    <location>
        <begin position="176"/>
        <end position="313"/>
    </location>
</feature>
<keyword evidence="3" id="KW-0597">Phosphoprotein</keyword>
<dbReference type="Pfam" id="PF00072">
    <property type="entry name" value="Response_reg"/>
    <property type="match status" value="1"/>
</dbReference>
<dbReference type="OrthoDB" id="9813903at2"/>
<dbReference type="GO" id="GO:0052621">
    <property type="term" value="F:diguanylate cyclase activity"/>
    <property type="evidence" value="ECO:0007669"/>
    <property type="project" value="UniProtKB-EC"/>
</dbReference>
<feature type="coiled-coil region" evidence="4">
    <location>
        <begin position="114"/>
        <end position="148"/>
    </location>
</feature>
<dbReference type="InterPro" id="IPR001789">
    <property type="entry name" value="Sig_transdc_resp-reg_receiver"/>
</dbReference>
<dbReference type="GO" id="GO:0005886">
    <property type="term" value="C:plasma membrane"/>
    <property type="evidence" value="ECO:0007669"/>
    <property type="project" value="TreeGrafter"/>
</dbReference>
<gene>
    <name evidence="7" type="ORF">DU000_05565</name>
</gene>
<dbReference type="InterPro" id="IPR043128">
    <property type="entry name" value="Rev_trsase/Diguanyl_cyclase"/>
</dbReference>
<evidence type="ECO:0000256" key="1">
    <source>
        <dbReference type="ARBA" id="ARBA00012528"/>
    </source>
</evidence>
<dbReference type="Gene3D" id="3.30.70.270">
    <property type="match status" value="1"/>
</dbReference>
<dbReference type="CDD" id="cd01949">
    <property type="entry name" value="GGDEF"/>
    <property type="match status" value="1"/>
</dbReference>
<feature type="domain" description="Response regulatory" evidence="5">
    <location>
        <begin position="3"/>
        <end position="119"/>
    </location>
</feature>
<dbReference type="InterPro" id="IPR011006">
    <property type="entry name" value="CheY-like_superfamily"/>
</dbReference>
<keyword evidence="4" id="KW-0175">Coiled coil</keyword>
<dbReference type="GO" id="GO:0043709">
    <property type="term" value="P:cell adhesion involved in single-species biofilm formation"/>
    <property type="evidence" value="ECO:0007669"/>
    <property type="project" value="TreeGrafter"/>
</dbReference>
<dbReference type="EMBL" id="QPGB01000002">
    <property type="protein sequence ID" value="RCS58291.1"/>
    <property type="molecule type" value="Genomic_DNA"/>
</dbReference>
<dbReference type="SMART" id="SM00448">
    <property type="entry name" value="REC"/>
    <property type="match status" value="1"/>
</dbReference>
<dbReference type="FunFam" id="3.30.70.270:FF:000001">
    <property type="entry name" value="Diguanylate cyclase domain protein"/>
    <property type="match status" value="1"/>
</dbReference>
<name>A0A368L3Y5_9BURK</name>
<dbReference type="SMART" id="SM00267">
    <property type="entry name" value="GGDEF"/>
    <property type="match status" value="1"/>
</dbReference>
<evidence type="ECO:0000313" key="7">
    <source>
        <dbReference type="EMBL" id="RCS58291.1"/>
    </source>
</evidence>
<dbReference type="NCBIfam" id="TIGR00254">
    <property type="entry name" value="GGDEF"/>
    <property type="match status" value="1"/>
</dbReference>
<proteinExistence type="predicted"/>
<dbReference type="SUPFAM" id="SSF52172">
    <property type="entry name" value="CheY-like"/>
    <property type="match status" value="1"/>
</dbReference>
<comment type="catalytic activity">
    <reaction evidence="2">
        <text>2 GTP = 3',3'-c-di-GMP + 2 diphosphate</text>
        <dbReference type="Rhea" id="RHEA:24898"/>
        <dbReference type="ChEBI" id="CHEBI:33019"/>
        <dbReference type="ChEBI" id="CHEBI:37565"/>
        <dbReference type="ChEBI" id="CHEBI:58805"/>
        <dbReference type="EC" id="2.7.7.65"/>
    </reaction>
</comment>
<evidence type="ECO:0000259" key="5">
    <source>
        <dbReference type="PROSITE" id="PS50110"/>
    </source>
</evidence>
<evidence type="ECO:0000256" key="4">
    <source>
        <dbReference type="SAM" id="Coils"/>
    </source>
</evidence>
<dbReference type="InterPro" id="IPR000160">
    <property type="entry name" value="GGDEF_dom"/>
</dbReference>
<dbReference type="Pfam" id="PF00990">
    <property type="entry name" value="GGDEF"/>
    <property type="match status" value="1"/>
</dbReference>
<dbReference type="InterPro" id="IPR050469">
    <property type="entry name" value="Diguanylate_Cyclase"/>
</dbReference>
<reference evidence="7 8" key="1">
    <citation type="journal article" date="2018" name="Int. J. Syst. Evol. Microbiol.">
        <title>Parvibium lacunae gen. nov., sp. nov., a new member of the family Alcaligenaceae isolated from a freshwater pond.</title>
        <authorList>
            <person name="Chen W.M."/>
            <person name="Xie P.B."/>
            <person name="Hsu M.Y."/>
            <person name="Sheu S.Y."/>
        </authorList>
    </citation>
    <scope>NUCLEOTIDE SEQUENCE [LARGE SCALE GENOMIC DNA]</scope>
    <source>
        <strain evidence="7 8">KMB9</strain>
    </source>
</reference>
<comment type="caution">
    <text evidence="7">The sequence shown here is derived from an EMBL/GenBank/DDBJ whole genome shotgun (WGS) entry which is preliminary data.</text>
</comment>
<keyword evidence="8" id="KW-1185">Reference proteome</keyword>
<sequence>MLTILVVDDSKTLRFALSKMIEKMGHKAILASNGEEAMHLFKRERPGLVLLDVMMPDTDGYTVAQQMRRYRIDDWVPIIFLSAKEDDQDLERGIEAGGDDYLVKPVSYVVLSAKIRAMQRIDDMRQRLLQLSQELAQANMELEIQSHQDGLTGLANRRFFDSYLAQEIGRLRRSQGWLSLLLCDVDHFKKYNDGYGHLAGDECLQVIAESMRHACQRPTDIAARYGGEEFAVVLPDTDPDGAIVVARNIMRNVAVRALPHAYSPTSLHVTASLGIASVRVTPDLTNAALILRADEALYQAKSGGRNRYFIYAGLTARRADEDAGDTLKHIEG</sequence>
<dbReference type="PROSITE" id="PS50110">
    <property type="entry name" value="RESPONSE_REGULATORY"/>
    <property type="match status" value="1"/>
</dbReference>
<evidence type="ECO:0000313" key="8">
    <source>
        <dbReference type="Proteomes" id="UP000252357"/>
    </source>
</evidence>
<dbReference type="AlphaFoldDB" id="A0A368L3Y5"/>
<dbReference type="GO" id="GO:0000160">
    <property type="term" value="P:phosphorelay signal transduction system"/>
    <property type="evidence" value="ECO:0007669"/>
    <property type="project" value="InterPro"/>
</dbReference>
<evidence type="ECO:0000256" key="2">
    <source>
        <dbReference type="ARBA" id="ARBA00034247"/>
    </source>
</evidence>
<dbReference type="PROSITE" id="PS50887">
    <property type="entry name" value="GGDEF"/>
    <property type="match status" value="1"/>
</dbReference>
<dbReference type="PANTHER" id="PTHR45138:SF9">
    <property type="entry name" value="DIGUANYLATE CYCLASE DGCM-RELATED"/>
    <property type="match status" value="1"/>
</dbReference>
<dbReference type="PANTHER" id="PTHR45138">
    <property type="entry name" value="REGULATORY COMPONENTS OF SENSORY TRANSDUCTION SYSTEM"/>
    <property type="match status" value="1"/>
</dbReference>
<dbReference type="Gene3D" id="3.40.50.2300">
    <property type="match status" value="1"/>
</dbReference>
<organism evidence="7 8">
    <name type="scientific">Parvibium lacunae</name>
    <dbReference type="NCBI Taxonomy" id="1888893"/>
    <lineage>
        <taxon>Bacteria</taxon>
        <taxon>Pseudomonadati</taxon>
        <taxon>Pseudomonadota</taxon>
        <taxon>Betaproteobacteria</taxon>
        <taxon>Burkholderiales</taxon>
        <taxon>Alcaligenaceae</taxon>
        <taxon>Parvibium</taxon>
    </lineage>
</organism>
<dbReference type="EC" id="2.7.7.65" evidence="1"/>
<evidence type="ECO:0000259" key="6">
    <source>
        <dbReference type="PROSITE" id="PS50887"/>
    </source>
</evidence>
<dbReference type="GO" id="GO:1902201">
    <property type="term" value="P:negative regulation of bacterial-type flagellum-dependent cell motility"/>
    <property type="evidence" value="ECO:0007669"/>
    <property type="project" value="TreeGrafter"/>
</dbReference>